<evidence type="ECO:0000256" key="2">
    <source>
        <dbReference type="ARBA" id="ARBA00022525"/>
    </source>
</evidence>
<dbReference type="PANTHER" id="PTHR22923:SF116">
    <property type="entry name" value="C1Q DOMAIN-CONTAINING PROTEIN"/>
    <property type="match status" value="1"/>
</dbReference>
<keyword evidence="7" id="KW-1185">Reference proteome</keyword>
<protein>
    <recommendedName>
        <fullName evidence="5">C1q domain-containing protein</fullName>
    </recommendedName>
</protein>
<dbReference type="SUPFAM" id="SSF49842">
    <property type="entry name" value="TNF-like"/>
    <property type="match status" value="1"/>
</dbReference>
<evidence type="ECO:0000256" key="4">
    <source>
        <dbReference type="SAM" id="Coils"/>
    </source>
</evidence>
<feature type="non-terminal residue" evidence="6">
    <location>
        <position position="1"/>
    </location>
</feature>
<reference evidence="6 7" key="1">
    <citation type="journal article" date="2023" name="Sci. Data">
        <title>Genome assembly of the Korean intertidal mud-creeper Batillaria attramentaria.</title>
        <authorList>
            <person name="Patra A.K."/>
            <person name="Ho P.T."/>
            <person name="Jun S."/>
            <person name="Lee S.J."/>
            <person name="Kim Y."/>
            <person name="Won Y.J."/>
        </authorList>
    </citation>
    <scope>NUCLEOTIDE SEQUENCE [LARGE SCALE GENOMIC DNA]</scope>
    <source>
        <strain evidence="6">Wonlab-2016</strain>
    </source>
</reference>
<dbReference type="PANTHER" id="PTHR22923">
    <property type="entry name" value="CEREBELLIN-RELATED"/>
    <property type="match status" value="1"/>
</dbReference>
<dbReference type="Pfam" id="PF00386">
    <property type="entry name" value="C1q"/>
    <property type="match status" value="1"/>
</dbReference>
<dbReference type="PROSITE" id="PS50871">
    <property type="entry name" value="C1Q"/>
    <property type="match status" value="1"/>
</dbReference>
<accession>A0ABD0M745</accession>
<dbReference type="PRINTS" id="PR00007">
    <property type="entry name" value="COMPLEMNTC1Q"/>
</dbReference>
<name>A0ABD0M745_9CAEN</name>
<dbReference type="AlphaFoldDB" id="A0ABD0M745"/>
<feature type="coiled-coil region" evidence="4">
    <location>
        <begin position="62"/>
        <end position="89"/>
    </location>
</feature>
<dbReference type="InterPro" id="IPR008983">
    <property type="entry name" value="Tumour_necrosis_fac-like_dom"/>
</dbReference>
<evidence type="ECO:0000256" key="3">
    <source>
        <dbReference type="ARBA" id="ARBA00022729"/>
    </source>
</evidence>
<organism evidence="6 7">
    <name type="scientific">Batillaria attramentaria</name>
    <dbReference type="NCBI Taxonomy" id="370345"/>
    <lineage>
        <taxon>Eukaryota</taxon>
        <taxon>Metazoa</taxon>
        <taxon>Spiralia</taxon>
        <taxon>Lophotrochozoa</taxon>
        <taxon>Mollusca</taxon>
        <taxon>Gastropoda</taxon>
        <taxon>Caenogastropoda</taxon>
        <taxon>Sorbeoconcha</taxon>
        <taxon>Cerithioidea</taxon>
        <taxon>Batillariidae</taxon>
        <taxon>Batillaria</taxon>
    </lineage>
</organism>
<gene>
    <name evidence="6" type="ORF">BaRGS_00000720</name>
</gene>
<dbReference type="Proteomes" id="UP001519460">
    <property type="component" value="Unassembled WGS sequence"/>
</dbReference>
<sequence length="221" mass="24011">TGAFPEQHQSVVVDNTTSFNREMFRCFLILLATLSACEDTSALEATCPPSIQQVFLGDQSQVTDFAAELADLQNKYTTLEAKFNAASKVVAFYVRISADTTTLAAKGNLIYDVIVTNIGDGYDSSTGQFTAPVSGTYVFLVNCMAADSLFQELVIFLDGQRVAGCVSHRPATKEWDLGTSFLTVHLNAGQKVWTKNWSSGATQIRGADWQTFSGFLISADE</sequence>
<keyword evidence="3" id="KW-0732">Signal</keyword>
<dbReference type="GO" id="GO:0005576">
    <property type="term" value="C:extracellular region"/>
    <property type="evidence" value="ECO:0007669"/>
    <property type="project" value="UniProtKB-SubCell"/>
</dbReference>
<comment type="caution">
    <text evidence="6">The sequence shown here is derived from an EMBL/GenBank/DDBJ whole genome shotgun (WGS) entry which is preliminary data.</text>
</comment>
<evidence type="ECO:0000259" key="5">
    <source>
        <dbReference type="PROSITE" id="PS50871"/>
    </source>
</evidence>
<dbReference type="SMART" id="SM00110">
    <property type="entry name" value="C1Q"/>
    <property type="match status" value="1"/>
</dbReference>
<evidence type="ECO:0000313" key="7">
    <source>
        <dbReference type="Proteomes" id="UP001519460"/>
    </source>
</evidence>
<dbReference type="InterPro" id="IPR001073">
    <property type="entry name" value="C1q_dom"/>
</dbReference>
<evidence type="ECO:0000313" key="6">
    <source>
        <dbReference type="EMBL" id="KAK7507755.1"/>
    </source>
</evidence>
<keyword evidence="2" id="KW-0964">Secreted</keyword>
<keyword evidence="4" id="KW-0175">Coiled coil</keyword>
<dbReference type="InterPro" id="IPR050822">
    <property type="entry name" value="Cerebellin_Synaptic_Org"/>
</dbReference>
<evidence type="ECO:0000256" key="1">
    <source>
        <dbReference type="ARBA" id="ARBA00004613"/>
    </source>
</evidence>
<proteinExistence type="predicted"/>
<feature type="domain" description="C1q" evidence="5">
    <location>
        <begin position="85"/>
        <end position="221"/>
    </location>
</feature>
<dbReference type="EMBL" id="JACVVK020000003">
    <property type="protein sequence ID" value="KAK7507755.1"/>
    <property type="molecule type" value="Genomic_DNA"/>
</dbReference>
<comment type="subcellular location">
    <subcellularLocation>
        <location evidence="1">Secreted</location>
    </subcellularLocation>
</comment>
<dbReference type="Gene3D" id="2.60.120.40">
    <property type="match status" value="1"/>
</dbReference>